<keyword evidence="9" id="KW-0375">Hydrogen ion transport</keyword>
<dbReference type="Proteomes" id="UP000048984">
    <property type="component" value="Unassembled WGS sequence"/>
</dbReference>
<feature type="transmembrane region" description="Helical" evidence="9">
    <location>
        <begin position="296"/>
        <end position="318"/>
    </location>
</feature>
<protein>
    <recommendedName>
        <fullName evidence="9">K(+)-insensitive pyrophosphate-energized proton pump</fullName>
        <ecNumber evidence="9">7.1.3.1</ecNumber>
    </recommendedName>
    <alternativeName>
        <fullName evidence="9">Membrane-bound proton-translocating pyrophosphatase</fullName>
    </alternativeName>
    <alternativeName>
        <fullName evidence="9">Pyrophosphate-energized inorganic pyrophosphatase</fullName>
        <shortName evidence="9">H(+)-PPase</shortName>
    </alternativeName>
</protein>
<dbReference type="Pfam" id="PF03030">
    <property type="entry name" value="H_PPase"/>
    <property type="match status" value="1"/>
</dbReference>
<dbReference type="OrthoDB" id="9808652at2"/>
<comment type="caution">
    <text evidence="9">Lacks conserved residue(s) required for the propagation of feature annotation.</text>
</comment>
<dbReference type="HAMAP" id="MF_01129">
    <property type="entry name" value="PPase_energized_pump"/>
    <property type="match status" value="1"/>
</dbReference>
<evidence type="ECO:0000256" key="9">
    <source>
        <dbReference type="HAMAP-Rule" id="MF_01129"/>
    </source>
</evidence>
<evidence type="ECO:0000256" key="7">
    <source>
        <dbReference type="ARBA" id="ARBA00023065"/>
    </source>
</evidence>
<dbReference type="EMBL" id="LJYW01000001">
    <property type="protein sequence ID" value="KPL54957.1"/>
    <property type="molecule type" value="Genomic_DNA"/>
</dbReference>
<keyword evidence="7 9" id="KW-0406">Ion transport</keyword>
<dbReference type="GO" id="GO:0005886">
    <property type="term" value="C:plasma membrane"/>
    <property type="evidence" value="ECO:0007669"/>
    <property type="project" value="UniProtKB-SubCell"/>
</dbReference>
<dbReference type="PIRSF" id="PIRSF001265">
    <property type="entry name" value="H+-PPase"/>
    <property type="match status" value="1"/>
</dbReference>
<comment type="catalytic activity">
    <reaction evidence="9">
        <text>diphosphate + H2O + H(+)(in) = 2 phosphate + 2 H(+)(out)</text>
        <dbReference type="Rhea" id="RHEA:13973"/>
        <dbReference type="ChEBI" id="CHEBI:15377"/>
        <dbReference type="ChEBI" id="CHEBI:15378"/>
        <dbReference type="ChEBI" id="CHEBI:33019"/>
        <dbReference type="ChEBI" id="CHEBI:43474"/>
        <dbReference type="EC" id="7.1.3.1"/>
    </reaction>
</comment>
<keyword evidence="10" id="KW-0378">Hydrolase</keyword>
<dbReference type="GO" id="GO:0012505">
    <property type="term" value="C:endomembrane system"/>
    <property type="evidence" value="ECO:0007669"/>
    <property type="project" value="UniProtKB-SubCell"/>
</dbReference>
<feature type="transmembrane region" description="Helical" evidence="9">
    <location>
        <begin position="517"/>
        <end position="548"/>
    </location>
</feature>
<evidence type="ECO:0000313" key="10">
    <source>
        <dbReference type="EMBL" id="KPL54957.1"/>
    </source>
</evidence>
<comment type="subcellular location">
    <subcellularLocation>
        <location evidence="9">Cell membrane</location>
        <topology evidence="9">Multi-pass membrane protein</topology>
    </subcellularLocation>
    <subcellularLocation>
        <location evidence="1">Endomembrane system</location>
        <topology evidence="1">Multi-pass membrane protein</topology>
    </subcellularLocation>
</comment>
<keyword evidence="5 9" id="KW-1278">Translocase</keyword>
<dbReference type="NCBIfam" id="NF001951">
    <property type="entry name" value="PRK00733.1-2"/>
    <property type="match status" value="1"/>
</dbReference>
<accession>A0A0P6VVJ0</accession>
<gene>
    <name evidence="9 10" type="primary">hppA</name>
    <name evidence="10" type="ORF">ABB55_24265</name>
</gene>
<evidence type="ECO:0000256" key="1">
    <source>
        <dbReference type="ARBA" id="ARBA00004127"/>
    </source>
</evidence>
<feature type="transmembrane region" description="Helical" evidence="9">
    <location>
        <begin position="471"/>
        <end position="488"/>
    </location>
</feature>
<evidence type="ECO:0000256" key="8">
    <source>
        <dbReference type="ARBA" id="ARBA00023136"/>
    </source>
</evidence>
<comment type="function">
    <text evidence="9">Proton pump that utilizes the energy of pyrophosphate hydrolysis as the driving force for proton movement across the membrane. Generates a proton motive force.</text>
</comment>
<evidence type="ECO:0000256" key="5">
    <source>
        <dbReference type="ARBA" id="ARBA00022967"/>
    </source>
</evidence>
<dbReference type="NCBIfam" id="NF001960">
    <property type="entry name" value="PRK00733.3-5"/>
    <property type="match status" value="1"/>
</dbReference>
<dbReference type="GO" id="GO:0004427">
    <property type="term" value="F:inorganic diphosphate phosphatase activity"/>
    <property type="evidence" value="ECO:0007669"/>
    <property type="project" value="UniProtKB-UniRule"/>
</dbReference>
<feature type="transmembrane region" description="Helical" evidence="9">
    <location>
        <begin position="53"/>
        <end position="72"/>
    </location>
</feature>
<comment type="caution">
    <text evidence="10">The sequence shown here is derived from an EMBL/GenBank/DDBJ whole genome shotgun (WGS) entry which is preliminary data.</text>
</comment>
<feature type="transmembrane region" description="Helical" evidence="9">
    <location>
        <begin position="586"/>
        <end position="607"/>
    </location>
</feature>
<feature type="transmembrane region" description="Helical" evidence="9">
    <location>
        <begin position="234"/>
        <end position="256"/>
    </location>
</feature>
<evidence type="ECO:0000313" key="11">
    <source>
        <dbReference type="Proteomes" id="UP000048984"/>
    </source>
</evidence>
<dbReference type="EC" id="7.1.3.1" evidence="9"/>
<evidence type="ECO:0000256" key="6">
    <source>
        <dbReference type="ARBA" id="ARBA00022989"/>
    </source>
</evidence>
<dbReference type="RefSeq" id="WP_054361123.1">
    <property type="nucleotide sequence ID" value="NZ_JAPCYQ010000001.1"/>
</dbReference>
<comment type="subunit">
    <text evidence="9">Homodimer.</text>
</comment>
<feature type="transmembrane region" description="Helical" evidence="9">
    <location>
        <begin position="118"/>
        <end position="145"/>
    </location>
</feature>
<keyword evidence="4 9" id="KW-0460">Magnesium</keyword>
<dbReference type="AlphaFoldDB" id="A0A0P6VVJ0"/>
<dbReference type="InterPro" id="IPR004131">
    <property type="entry name" value="PPase-energised_H-pump"/>
</dbReference>
<evidence type="ECO:0000256" key="3">
    <source>
        <dbReference type="ARBA" id="ARBA00022692"/>
    </source>
</evidence>
<reference evidence="10 11" key="2">
    <citation type="submission" date="2015-10" db="EMBL/GenBank/DDBJ databases">
        <title>Draft Genome Sequence of Prosthecomicrobium hirschii ATCC 27832.</title>
        <authorList>
            <person name="Daniel J."/>
            <person name="Givan S.A."/>
            <person name="Brun Y.V."/>
            <person name="Brown P.J."/>
        </authorList>
    </citation>
    <scope>NUCLEOTIDE SEQUENCE [LARGE SCALE GENOMIC DNA]</scope>
    <source>
        <strain evidence="10 11">16</strain>
    </source>
</reference>
<name>A0A0P6VVJ0_9HYPH</name>
<keyword evidence="9" id="KW-1003">Cell membrane</keyword>
<dbReference type="PANTHER" id="PTHR31998">
    <property type="entry name" value="K(+)-INSENSITIVE PYROPHOSPHATE-ENERGIZED PROTON PUMP"/>
    <property type="match status" value="1"/>
</dbReference>
<evidence type="ECO:0000256" key="2">
    <source>
        <dbReference type="ARBA" id="ARBA00022448"/>
    </source>
</evidence>
<reference evidence="10 11" key="1">
    <citation type="submission" date="2015-09" db="EMBL/GenBank/DDBJ databases">
        <authorList>
            <person name="Jackson K.R."/>
            <person name="Lunt B.L."/>
            <person name="Fisher J.N.B."/>
            <person name="Gardner A.V."/>
            <person name="Bailey M.E."/>
            <person name="Deus L.M."/>
            <person name="Earl A.S."/>
            <person name="Gibby P.D."/>
            <person name="Hartmann K.A."/>
            <person name="Liu J.E."/>
            <person name="Manci A.M."/>
            <person name="Nielsen D.A."/>
            <person name="Solomon M.B."/>
            <person name="Breakwell D.P."/>
            <person name="Burnett S.H."/>
            <person name="Grose J.H."/>
        </authorList>
    </citation>
    <scope>NUCLEOTIDE SEQUENCE [LARGE SCALE GENOMIC DNA]</scope>
    <source>
        <strain evidence="10 11">16</strain>
    </source>
</reference>
<dbReference type="GO" id="GO:0009678">
    <property type="term" value="F:diphosphate hydrolysis-driven proton transmembrane transporter activity"/>
    <property type="evidence" value="ECO:0007669"/>
    <property type="project" value="UniProtKB-UniRule"/>
</dbReference>
<comment type="similarity">
    <text evidence="9">Belongs to the H(+)-translocating pyrophosphatase (TC 3.A.10) family. K(+)-insensitive subfamily.</text>
</comment>
<dbReference type="NCBIfam" id="TIGR01104">
    <property type="entry name" value="V_PPase"/>
    <property type="match status" value="1"/>
</dbReference>
<feature type="transmembrane region" description="Helical" evidence="9">
    <location>
        <begin position="79"/>
        <end position="98"/>
    </location>
</feature>
<comment type="cofactor">
    <cofactor evidence="9">
        <name>Mg(2+)</name>
        <dbReference type="ChEBI" id="CHEBI:18420"/>
    </cofactor>
</comment>
<feature type="transmembrane region" description="Helical" evidence="9">
    <location>
        <begin position="157"/>
        <end position="176"/>
    </location>
</feature>
<feature type="transmembrane region" description="Helical" evidence="9">
    <location>
        <begin position="613"/>
        <end position="633"/>
    </location>
</feature>
<proteinExistence type="inferred from homology"/>
<organism evidence="10 11">
    <name type="scientific">Prosthecodimorpha hirschii</name>
    <dbReference type="NCBI Taxonomy" id="665126"/>
    <lineage>
        <taxon>Bacteria</taxon>
        <taxon>Pseudomonadati</taxon>
        <taxon>Pseudomonadota</taxon>
        <taxon>Alphaproteobacteria</taxon>
        <taxon>Hyphomicrobiales</taxon>
        <taxon>Ancalomicrobiaceae</taxon>
        <taxon>Prosthecodimorpha</taxon>
    </lineage>
</organism>
<sequence>MSILLVILCGLLSIAYGVWAIKSVIASDAGSARMQEIAGAIAEGAQAYLKRQYITIGAVGVVIFVVIGYLLGLPVAIGFAIGAILSGLAGFIGMNVSVRANVRTAQAATQSLAAGLDIAFKSGAVTGLLVAGLALLGVTVYYAILTSGLGHAPSDRVVIDALVALGFGASLISIFARLGGGIFTKGADVGADLVGKVEAGIPEDDPRNPATIADNVGDNVGDCAGMAADLFETYAVTVVATMVLAAIFFVGTPILASAMLYPLMICGVCIVTSIVGTFFVKLGANNSIMGALYKGLWATSILSAIGLAGATSMTIGWGKIGTVAGIDITGTNLFFCGLVGLVVTGLIVWITEYYTGTGKRPVVSIAQASVTGHGTNVIQGLAVSLESTALPALVIIAGIVVTFQLAGLFGTAIAVTTMLGLAGMIVALDAFGPVTDNAGGIAEMAGLPKEVRHTTDALDAVGNTTKAVTKGYAIGSAGLGALVLFAAYTNDIKHFVDSGVPYFKGIGAIDLSLSNPYVVAGLIFGGLIPYLFGGIAMTAVGRAAGAVVEEVRRQFREKPGIMKGTDRPDYGRAVDMLTKAAIREMIIPSLLPVLAPFVVYYGVLWASGSKAHGFAALGAMLLGVIVNGLFVAISMTSGGGAWDNAKKSFEDGFVDKDGVRHLKGSDAHKASVTGDTVGDPYKDTAGPAVNPAIKITNIVALLLLAILAHG</sequence>
<dbReference type="GO" id="GO:0000287">
    <property type="term" value="F:magnesium ion binding"/>
    <property type="evidence" value="ECO:0007669"/>
    <property type="project" value="UniProtKB-UniRule"/>
</dbReference>
<feature type="site" description="Determinant of potassium independence" evidence="9">
    <location>
        <position position="466"/>
    </location>
</feature>
<dbReference type="STRING" id="665126.ABB55_24265"/>
<feature type="transmembrane region" description="Helical" evidence="9">
    <location>
        <begin position="263"/>
        <end position="284"/>
    </location>
</feature>
<keyword evidence="11" id="KW-1185">Reference proteome</keyword>
<keyword evidence="8 9" id="KW-0472">Membrane</keyword>
<keyword evidence="2 9" id="KW-0813">Transport</keyword>
<feature type="transmembrane region" description="Helical" evidence="9">
    <location>
        <begin position="330"/>
        <end position="350"/>
    </location>
</feature>
<keyword evidence="3 9" id="KW-0812">Transmembrane</keyword>
<keyword evidence="6 9" id="KW-1133">Transmembrane helix</keyword>
<evidence type="ECO:0000256" key="4">
    <source>
        <dbReference type="ARBA" id="ARBA00022842"/>
    </source>
</evidence>